<evidence type="ECO:0000256" key="6">
    <source>
        <dbReference type="RuleBase" id="RU000487"/>
    </source>
</evidence>
<dbReference type="Proteomes" id="UP000663880">
    <property type="component" value="Unassembled WGS sequence"/>
</dbReference>
<dbReference type="GO" id="GO:0005856">
    <property type="term" value="C:cytoskeleton"/>
    <property type="evidence" value="ECO:0007669"/>
    <property type="project" value="UniProtKB-SubCell"/>
</dbReference>
<comment type="caution">
    <text evidence="7">The sequence shown here is derived from an EMBL/GenBank/DDBJ whole genome shotgun (WGS) entry which is preliminary data.</text>
</comment>
<dbReference type="SMART" id="SM00268">
    <property type="entry name" value="ACTIN"/>
    <property type="match status" value="1"/>
</dbReference>
<evidence type="ECO:0008006" key="9">
    <source>
        <dbReference type="Google" id="ProtNLM"/>
    </source>
</evidence>
<dbReference type="FunFam" id="3.30.420.40:FF:000148">
    <property type="entry name" value="Actin, alpha skeletal muscle"/>
    <property type="match status" value="1"/>
</dbReference>
<comment type="subcellular location">
    <subcellularLocation>
        <location evidence="1">Cytoplasm</location>
        <location evidence="1">Cytoskeleton</location>
    </subcellularLocation>
</comment>
<organism evidence="7 8">
    <name type="scientific">Pieris macdunnoughi</name>
    <dbReference type="NCBI Taxonomy" id="345717"/>
    <lineage>
        <taxon>Eukaryota</taxon>
        <taxon>Metazoa</taxon>
        <taxon>Ecdysozoa</taxon>
        <taxon>Arthropoda</taxon>
        <taxon>Hexapoda</taxon>
        <taxon>Insecta</taxon>
        <taxon>Pterygota</taxon>
        <taxon>Neoptera</taxon>
        <taxon>Endopterygota</taxon>
        <taxon>Lepidoptera</taxon>
        <taxon>Glossata</taxon>
        <taxon>Ditrysia</taxon>
        <taxon>Papilionoidea</taxon>
        <taxon>Pieridae</taxon>
        <taxon>Pierinae</taxon>
        <taxon>Pieris</taxon>
    </lineage>
</organism>
<sequence>MAFEKPAIVLDNGSYIMKAGFACDNHPVSMFRTLVGRPSYLHGSYGREPYDVFIGDDAIAKIDDLELSSPIVNGKIIHWDNMERIWHHVFYRELKAAPEDRAVMLACCNSSTIDEKIKCCEVFFEVLNSPALCIQSQSVLSMYGSGFTTGICVDIGYDTTDISPVFEGGQIKYAHIQTGLAGVQISNYIKRSLLERNIAHAIKSPTDIDSILRELYITRDAAMPRSCYERRLNSPCGDIELCNEAFMAGEMLFQPDVIMEKKTNYLPLHDAVVTASMKCDSEISSELYEAIVPCGGLAMIPGLNARLQIELEEQLNRPVNILSSPEAYSISWLGGATFAGLPDAKKMWVTQKQYEEHGVKIIKNKFM</sequence>
<name>A0A821L0I0_9NEOP</name>
<evidence type="ECO:0000256" key="3">
    <source>
        <dbReference type="ARBA" id="ARBA00022741"/>
    </source>
</evidence>
<reference evidence="7" key="1">
    <citation type="submission" date="2021-02" db="EMBL/GenBank/DDBJ databases">
        <authorList>
            <person name="Steward A R."/>
        </authorList>
    </citation>
    <scope>NUCLEOTIDE SEQUENCE</scope>
</reference>
<evidence type="ECO:0000256" key="5">
    <source>
        <dbReference type="ARBA" id="ARBA00023212"/>
    </source>
</evidence>
<dbReference type="Gene3D" id="3.30.420.40">
    <property type="match status" value="2"/>
</dbReference>
<dbReference type="Pfam" id="PF00022">
    <property type="entry name" value="Actin"/>
    <property type="match status" value="2"/>
</dbReference>
<keyword evidence="8" id="KW-1185">Reference proteome</keyword>
<dbReference type="AlphaFoldDB" id="A0A821L0I0"/>
<accession>A0A821L0I0</accession>
<dbReference type="SUPFAM" id="SSF53067">
    <property type="entry name" value="Actin-like ATPase domain"/>
    <property type="match status" value="2"/>
</dbReference>
<evidence type="ECO:0000313" key="7">
    <source>
        <dbReference type="EMBL" id="CAF4743579.1"/>
    </source>
</evidence>
<protein>
    <recommendedName>
        <fullName evidence="9">Actin</fullName>
    </recommendedName>
</protein>
<keyword evidence="4" id="KW-0067">ATP-binding</keyword>
<evidence type="ECO:0000256" key="2">
    <source>
        <dbReference type="ARBA" id="ARBA00022490"/>
    </source>
</evidence>
<gene>
    <name evidence="7" type="ORF">PMACD_LOCUS188</name>
</gene>
<dbReference type="InterPro" id="IPR043129">
    <property type="entry name" value="ATPase_NBD"/>
</dbReference>
<keyword evidence="2" id="KW-0963">Cytoplasm</keyword>
<evidence type="ECO:0000256" key="4">
    <source>
        <dbReference type="ARBA" id="ARBA00022840"/>
    </source>
</evidence>
<dbReference type="Gene3D" id="3.90.640.10">
    <property type="entry name" value="Actin, Chain A, domain 4"/>
    <property type="match status" value="1"/>
</dbReference>
<keyword evidence="5" id="KW-0206">Cytoskeleton</keyword>
<dbReference type="EMBL" id="CAJOBZ010000001">
    <property type="protein sequence ID" value="CAF4743579.1"/>
    <property type="molecule type" value="Genomic_DNA"/>
</dbReference>
<dbReference type="InterPro" id="IPR004000">
    <property type="entry name" value="Actin"/>
</dbReference>
<proteinExistence type="inferred from homology"/>
<comment type="similarity">
    <text evidence="6">Belongs to the actin family.</text>
</comment>
<evidence type="ECO:0000256" key="1">
    <source>
        <dbReference type="ARBA" id="ARBA00004245"/>
    </source>
</evidence>
<dbReference type="GO" id="GO:0005524">
    <property type="term" value="F:ATP binding"/>
    <property type="evidence" value="ECO:0007669"/>
    <property type="project" value="UniProtKB-KW"/>
</dbReference>
<evidence type="ECO:0000313" key="8">
    <source>
        <dbReference type="Proteomes" id="UP000663880"/>
    </source>
</evidence>
<dbReference type="OrthoDB" id="5132116at2759"/>
<keyword evidence="3" id="KW-0547">Nucleotide-binding</keyword>
<dbReference type="PRINTS" id="PR00190">
    <property type="entry name" value="ACTIN"/>
</dbReference>
<dbReference type="PANTHER" id="PTHR11937">
    <property type="entry name" value="ACTIN"/>
    <property type="match status" value="1"/>
</dbReference>
<dbReference type="FunFam" id="3.30.420.40:FF:000058">
    <property type="entry name" value="Putative actin-related protein 5"/>
    <property type="match status" value="1"/>
</dbReference>